<keyword evidence="14" id="KW-1185">Reference proteome</keyword>
<keyword evidence="6 11" id="KW-0256">Endoplasmic reticulum</keyword>
<dbReference type="PANTHER" id="PTHR12317">
    <property type="entry name" value="DIACYLGLYCEROL O-ACYLTRANSFERASE"/>
    <property type="match status" value="1"/>
</dbReference>
<dbReference type="GO" id="GO:0019432">
    <property type="term" value="P:triglyceride biosynthetic process"/>
    <property type="evidence" value="ECO:0000318"/>
    <property type="project" value="GO_Central"/>
</dbReference>
<reference evidence="13" key="2">
    <citation type="submission" date="2019-01" db="EMBL/GenBank/DDBJ databases">
        <authorList>
            <person name="Graves T."/>
            <person name="Eichler E.E."/>
            <person name="Wilson R.K."/>
        </authorList>
    </citation>
    <scope>NUCLEOTIDE SEQUENCE [LARGE SCALE GENOMIC DNA]</scope>
    <source>
        <strain evidence="13">17573</strain>
    </source>
</reference>
<dbReference type="AlphaFoldDB" id="F6VMZ5"/>
<dbReference type="Ensembl" id="ENSMMUT00000017102.4">
    <property type="protein sequence ID" value="ENSMMUP00000016016.4"/>
    <property type="gene ID" value="ENSMMUG00000012213.4"/>
</dbReference>
<sequence length="437" mass="48776">MPGRGGGERRHPRTPGPGVSRALLPRGLPDACLLQGERALPAVPEPAGLVLRRAKEALHPLLSVALPLFLGRRGLQLPFRAPIRTVGSCWKRGASTMGVATAPPPPTTSKTLQKQYLEAVGAYQYVLTFLFMGPFFSLLVFVLLFTSLWTFSVVYLVWLYVDWDTPNQGGRRSEWIRNQAIWRQLRDYYPVKLVKTAELPPDQNYVLGAHPHGIMCTGFLCNFSTESNGFSQLFPGLRPRLAVLAGLFYLPVYRDYIMSFGLCPVSRQSLDFILSQPQLGQAVVIMVGGAHEALYSVPGEHCLTLQKRKGFVRLALRHGASLVPVYSFGENDIFRLKAFATGSWQHWCQLTFKKLMGFSPCIFWGRGLFSATSWGLLPFAAPITTVVGRPIPVPQRLRPTEEEVNHYHALYMKALEQLFEEHKESCGVPASTCLTFI</sequence>
<evidence type="ECO:0000256" key="2">
    <source>
        <dbReference type="ARBA" id="ARBA00005420"/>
    </source>
</evidence>
<keyword evidence="7 11" id="KW-1133">Transmembrane helix</keyword>
<evidence type="ECO:0000256" key="1">
    <source>
        <dbReference type="ARBA" id="ARBA00004477"/>
    </source>
</evidence>
<comment type="caution">
    <text evidence="11">Lacks conserved residue(s) required for the propagation of feature annotation.</text>
</comment>
<dbReference type="eggNOG" id="KOG0831">
    <property type="taxonomic scope" value="Eukaryota"/>
</dbReference>
<reference evidence="14" key="1">
    <citation type="journal article" date="2007" name="Science">
        <title>Evolutionary and biomedical insights from the rhesus macaque genome.</title>
        <authorList>
            <person name="Gibbs R.A."/>
            <person name="Rogers J."/>
            <person name="Katze M.G."/>
            <person name="Bumgarner R."/>
            <person name="Weinstock G.M."/>
            <person name="Mardis E.R."/>
            <person name="Remington K.A."/>
            <person name="Strausberg R.L."/>
            <person name="Venter J.C."/>
            <person name="Wilson R.K."/>
            <person name="Batzer M.A."/>
            <person name="Bustamante C.D."/>
            <person name="Eichler E.E."/>
            <person name="Hahn M.W."/>
            <person name="Hardison R.C."/>
            <person name="Makova K.D."/>
            <person name="Miller W."/>
            <person name="Milosavljevic A."/>
            <person name="Palermo R.E."/>
            <person name="Siepel A."/>
            <person name="Sikela J.M."/>
            <person name="Attaway T."/>
            <person name="Bell S."/>
            <person name="Bernard K.E."/>
            <person name="Buhay C.J."/>
            <person name="Chandrabose M.N."/>
            <person name="Dao M."/>
            <person name="Davis C."/>
            <person name="Delehaunty K.D."/>
            <person name="Ding Y."/>
            <person name="Dinh H.H."/>
            <person name="Dugan-Rocha S."/>
            <person name="Fulton L.A."/>
            <person name="Gabisi R.A."/>
            <person name="Garner T.T."/>
            <person name="Godfrey J."/>
            <person name="Hawes A.C."/>
            <person name="Hernandez J."/>
            <person name="Hines S."/>
            <person name="Holder M."/>
            <person name="Hume J."/>
            <person name="Jhangiani S.N."/>
            <person name="Joshi V."/>
            <person name="Khan Z.M."/>
            <person name="Kirkness E.F."/>
            <person name="Cree A."/>
            <person name="Fowler R.G."/>
            <person name="Lee S."/>
            <person name="Lewis L.R."/>
            <person name="Li Z."/>
            <person name="Liu Y.-S."/>
            <person name="Moore S.M."/>
            <person name="Muzny D."/>
            <person name="Nazareth L.V."/>
            <person name="Ngo D.N."/>
            <person name="Okwuonu G.O."/>
            <person name="Pai G."/>
            <person name="Parker D."/>
            <person name="Paul H.A."/>
            <person name="Pfannkoch C."/>
            <person name="Pohl C.S."/>
            <person name="Rogers Y.-H.C."/>
            <person name="Ruiz S.J."/>
            <person name="Sabo A."/>
            <person name="Santibanez J."/>
            <person name="Schneider B.W."/>
            <person name="Smith S.M."/>
            <person name="Sodergren E."/>
            <person name="Svatek A.F."/>
            <person name="Utterback T.R."/>
            <person name="Vattathil S."/>
            <person name="Warren W."/>
            <person name="White C.S."/>
            <person name="Chinwalla A.T."/>
            <person name="Feng Y."/>
            <person name="Halpern A.L."/>
            <person name="Hillier L.W."/>
            <person name="Huang X."/>
            <person name="Minx P."/>
            <person name="Nelson J.O."/>
            <person name="Pepin K.H."/>
            <person name="Qin X."/>
            <person name="Sutton G.G."/>
            <person name="Venter E."/>
            <person name="Walenz B.P."/>
            <person name="Wallis J.W."/>
            <person name="Worley K.C."/>
            <person name="Yang S.-P."/>
            <person name="Jones S.M."/>
            <person name="Marra M.A."/>
            <person name="Rocchi M."/>
            <person name="Schein J.E."/>
            <person name="Baertsch R."/>
            <person name="Clarke L."/>
            <person name="Csuros M."/>
            <person name="Glasscock J."/>
            <person name="Harris R.A."/>
            <person name="Havlak P."/>
            <person name="Jackson A.R."/>
            <person name="Jiang H."/>
            <person name="Liu Y."/>
            <person name="Messina D.N."/>
            <person name="Shen Y."/>
            <person name="Song H.X.-Z."/>
            <person name="Wylie T."/>
            <person name="Zhang L."/>
            <person name="Birney E."/>
            <person name="Han K."/>
            <person name="Konkel M.K."/>
            <person name="Lee J."/>
            <person name="Smit A.F.A."/>
            <person name="Ullmer B."/>
            <person name="Wang H."/>
            <person name="Xing J."/>
            <person name="Burhans R."/>
            <person name="Cheng Z."/>
            <person name="Karro J.E."/>
            <person name="Ma J."/>
            <person name="Raney B."/>
            <person name="She X."/>
            <person name="Cox M.J."/>
            <person name="Demuth J.P."/>
            <person name="Dumas L.J."/>
            <person name="Han S.-G."/>
            <person name="Hopkins J."/>
            <person name="Karimpour-Fard A."/>
            <person name="Kim Y.H."/>
            <person name="Pollack J.R."/>
            <person name="Vinar T."/>
            <person name="Addo-Quaye C."/>
            <person name="Degenhardt J."/>
            <person name="Denby A."/>
            <person name="Hubisz M.J."/>
            <person name="Indap A."/>
            <person name="Kosiol C."/>
            <person name="Lahn B.T."/>
            <person name="Lawson H.A."/>
            <person name="Marklein A."/>
            <person name="Nielsen R."/>
            <person name="Vallender E.J."/>
            <person name="Clark A.G."/>
            <person name="Ferguson B."/>
            <person name="Hernandez R.D."/>
            <person name="Hirani K."/>
            <person name="Kehrer-Sawatzki H."/>
            <person name="Kolb J."/>
            <person name="Patil S."/>
            <person name="Pu L.-L."/>
            <person name="Ren Y."/>
            <person name="Smith D.G."/>
            <person name="Wheeler D.A."/>
            <person name="Schenck I."/>
            <person name="Ball E.V."/>
            <person name="Chen R."/>
            <person name="Cooper D.N."/>
            <person name="Giardine B."/>
            <person name="Hsu F."/>
            <person name="Kent W.J."/>
            <person name="Lesk A."/>
            <person name="Nelson D.L."/>
            <person name="O'brien W.E."/>
            <person name="Pruefer K."/>
            <person name="Stenson P.D."/>
            <person name="Wallace J.C."/>
            <person name="Ke H."/>
            <person name="Liu X.-M."/>
            <person name="Wang P."/>
            <person name="Xiang A.P."/>
            <person name="Yang F."/>
            <person name="Barber G.P."/>
            <person name="Haussler D."/>
            <person name="Karolchik D."/>
            <person name="Kern A.D."/>
            <person name="Kuhn R.M."/>
            <person name="Smith K.E."/>
            <person name="Zwieg A.S."/>
        </authorList>
    </citation>
    <scope>NUCLEOTIDE SEQUENCE [LARGE SCALE GENOMIC DNA]</scope>
    <source>
        <strain evidence="14">17573</strain>
    </source>
</reference>
<gene>
    <name evidence="13 15" type="primary">MOGAT3</name>
</gene>
<dbReference type="PANTHER" id="PTHR12317:SF36">
    <property type="entry name" value="2-ACYLGLYCEROL O-ACYLTRANSFERASE 3"/>
    <property type="match status" value="1"/>
</dbReference>
<dbReference type="HOGENOM" id="CLU_023995_1_0_1"/>
<protein>
    <recommendedName>
        <fullName evidence="11">Acyltransferase</fullName>
        <ecNumber evidence="11">2.3.1.-</ecNumber>
    </recommendedName>
</protein>
<dbReference type="SUPFAM" id="SSF69593">
    <property type="entry name" value="Glycerol-3-phosphate (1)-acyltransferase"/>
    <property type="match status" value="1"/>
</dbReference>
<evidence type="ECO:0000256" key="7">
    <source>
        <dbReference type="ARBA" id="ARBA00022989"/>
    </source>
</evidence>
<dbReference type="VGNC" id="VGNC:74807">
    <property type="gene designation" value="MOGAT3"/>
</dbReference>
<dbReference type="VEuPathDB" id="HostDB:ENSMMUG00000012213"/>
<accession>F6VMZ5</accession>
<evidence type="ECO:0000256" key="9">
    <source>
        <dbReference type="ARBA" id="ARBA00023136"/>
    </source>
</evidence>
<comment type="subcellular location">
    <subcellularLocation>
        <location evidence="1 11">Endoplasmic reticulum membrane</location>
        <topology evidence="1 11">Multi-pass membrane protein</topology>
    </subcellularLocation>
</comment>
<evidence type="ECO:0000256" key="8">
    <source>
        <dbReference type="ARBA" id="ARBA00023098"/>
    </source>
</evidence>
<feature type="region of interest" description="Disordered" evidence="12">
    <location>
        <begin position="1"/>
        <end position="24"/>
    </location>
</feature>
<proteinExistence type="inferred from homology"/>
<evidence type="ECO:0000313" key="15">
    <source>
        <dbReference type="VGNC" id="VGNC:74807"/>
    </source>
</evidence>
<keyword evidence="3" id="KW-0444">Lipid biosynthesis</keyword>
<dbReference type="GO" id="GO:1990578">
    <property type="term" value="C:perinuclear endoplasmic reticulum membrane"/>
    <property type="evidence" value="ECO:0007669"/>
    <property type="project" value="Ensembl"/>
</dbReference>
<dbReference type="FunCoup" id="F6VMZ5">
    <property type="interactions" value="276"/>
</dbReference>
<dbReference type="InParanoid" id="F6VMZ5"/>
<evidence type="ECO:0000256" key="12">
    <source>
        <dbReference type="SAM" id="MobiDB-lite"/>
    </source>
</evidence>
<evidence type="ECO:0000256" key="6">
    <source>
        <dbReference type="ARBA" id="ARBA00022824"/>
    </source>
</evidence>
<dbReference type="GO" id="GO:0006640">
    <property type="term" value="P:monoacylglycerol biosynthetic process"/>
    <property type="evidence" value="ECO:0007669"/>
    <property type="project" value="Ensembl"/>
</dbReference>
<reference evidence="13" key="3">
    <citation type="submission" date="2025-08" db="UniProtKB">
        <authorList>
            <consortium name="Ensembl"/>
        </authorList>
    </citation>
    <scope>IDENTIFICATION</scope>
    <source>
        <strain evidence="13">17573</strain>
    </source>
</reference>
<evidence type="ECO:0000256" key="3">
    <source>
        <dbReference type="ARBA" id="ARBA00022516"/>
    </source>
</evidence>
<dbReference type="GeneTree" id="ENSGT01030000234582"/>
<evidence type="ECO:0000256" key="11">
    <source>
        <dbReference type="RuleBase" id="RU367023"/>
    </source>
</evidence>
<evidence type="ECO:0000313" key="13">
    <source>
        <dbReference type="Ensembl" id="ENSMMUP00000016016.4"/>
    </source>
</evidence>
<comment type="similarity">
    <text evidence="2 11">Belongs to the diacylglycerol acyltransferase family.</text>
</comment>
<evidence type="ECO:0000256" key="10">
    <source>
        <dbReference type="ARBA" id="ARBA00023315"/>
    </source>
</evidence>
<evidence type="ECO:0000256" key="5">
    <source>
        <dbReference type="ARBA" id="ARBA00022692"/>
    </source>
</evidence>
<dbReference type="OMA" id="VRKWRVW"/>
<dbReference type="STRING" id="9544.ENSMMUP00000016016"/>
<keyword evidence="5 11" id="KW-0812">Transmembrane</keyword>
<dbReference type="GO" id="GO:0003846">
    <property type="term" value="F:2-acylglycerol O-acyltransferase activity"/>
    <property type="evidence" value="ECO:0007669"/>
    <property type="project" value="Ensembl"/>
</dbReference>
<evidence type="ECO:0000313" key="14">
    <source>
        <dbReference type="Proteomes" id="UP000006718"/>
    </source>
</evidence>
<feature type="transmembrane region" description="Helical" evidence="11">
    <location>
        <begin position="135"/>
        <end position="161"/>
    </location>
</feature>
<dbReference type="Proteomes" id="UP000006718">
    <property type="component" value="Chromosome 3"/>
</dbReference>
<dbReference type="GO" id="GO:0004144">
    <property type="term" value="F:diacylglycerol O-acyltransferase activity"/>
    <property type="evidence" value="ECO:0000318"/>
    <property type="project" value="GO_Central"/>
</dbReference>
<dbReference type="Pfam" id="PF03982">
    <property type="entry name" value="DAGAT"/>
    <property type="match status" value="1"/>
</dbReference>
<keyword evidence="9 11" id="KW-0472">Membrane</keyword>
<dbReference type="InterPro" id="IPR007130">
    <property type="entry name" value="DAGAT"/>
</dbReference>
<keyword evidence="10" id="KW-0012">Acyltransferase</keyword>
<dbReference type="GO" id="GO:0005789">
    <property type="term" value="C:endoplasmic reticulum membrane"/>
    <property type="evidence" value="ECO:0000318"/>
    <property type="project" value="GO_Central"/>
</dbReference>
<dbReference type="Bgee" id="ENSMMUG00000012213">
    <property type="expression patterns" value="Expressed in colon and 1 other cell type or tissue"/>
</dbReference>
<evidence type="ECO:0000256" key="4">
    <source>
        <dbReference type="ARBA" id="ARBA00022679"/>
    </source>
</evidence>
<keyword evidence="4 11" id="KW-0808">Transferase</keyword>
<name>F6VMZ5_MACMU</name>
<keyword evidence="8" id="KW-0443">Lipid metabolism</keyword>
<dbReference type="PaxDb" id="9544-ENSMMUP00000016021"/>
<dbReference type="CDD" id="cd07987">
    <property type="entry name" value="LPLAT_MGAT-like"/>
    <property type="match status" value="1"/>
</dbReference>
<dbReference type="EC" id="2.3.1.-" evidence="11"/>
<organism evidence="13 14">
    <name type="scientific">Macaca mulatta</name>
    <name type="common">Rhesus macaque</name>
    <dbReference type="NCBI Taxonomy" id="9544"/>
    <lineage>
        <taxon>Eukaryota</taxon>
        <taxon>Metazoa</taxon>
        <taxon>Chordata</taxon>
        <taxon>Craniata</taxon>
        <taxon>Vertebrata</taxon>
        <taxon>Euteleostomi</taxon>
        <taxon>Mammalia</taxon>
        <taxon>Eutheria</taxon>
        <taxon>Euarchontoglires</taxon>
        <taxon>Primates</taxon>
        <taxon>Haplorrhini</taxon>
        <taxon>Catarrhini</taxon>
        <taxon>Cercopithecidae</taxon>
        <taxon>Cercopithecinae</taxon>
        <taxon>Macaca</taxon>
    </lineage>
</organism>
<reference evidence="13" key="4">
    <citation type="submission" date="2025-09" db="UniProtKB">
        <authorList>
            <consortium name="Ensembl"/>
        </authorList>
    </citation>
    <scope>IDENTIFICATION</scope>
    <source>
        <strain evidence="13">17573</strain>
    </source>
</reference>